<protein>
    <recommendedName>
        <fullName evidence="2">TRAM domain-containing protein</fullName>
    </recommendedName>
</protein>
<dbReference type="Pfam" id="PF01938">
    <property type="entry name" value="TRAM"/>
    <property type="match status" value="1"/>
</dbReference>
<feature type="compositionally biased region" description="Low complexity" evidence="1">
    <location>
        <begin position="1"/>
        <end position="15"/>
    </location>
</feature>
<dbReference type="AlphaFoldDB" id="A0A644T755"/>
<gene>
    <name evidence="3" type="ORF">SDC9_08385</name>
</gene>
<feature type="region of interest" description="Disordered" evidence="1">
    <location>
        <begin position="1"/>
        <end position="31"/>
    </location>
</feature>
<sequence length="88" mass="9932">MFERNNSNNRGNKNYRNNRDSHNNNYNNAPVNVGEEYDVKIEDTGKSGDGIAKIEGYILFVPGAKKGQEVKIKITDTKRNLGFAKLVE</sequence>
<evidence type="ECO:0000259" key="2">
    <source>
        <dbReference type="PROSITE" id="PS50926"/>
    </source>
</evidence>
<feature type="domain" description="TRAM" evidence="2">
    <location>
        <begin position="30"/>
        <end position="88"/>
    </location>
</feature>
<organism evidence="3">
    <name type="scientific">bioreactor metagenome</name>
    <dbReference type="NCBI Taxonomy" id="1076179"/>
    <lineage>
        <taxon>unclassified sequences</taxon>
        <taxon>metagenomes</taxon>
        <taxon>ecological metagenomes</taxon>
    </lineage>
</organism>
<dbReference type="Gene3D" id="2.40.50.140">
    <property type="entry name" value="Nucleic acid-binding proteins"/>
    <property type="match status" value="1"/>
</dbReference>
<reference evidence="3" key="1">
    <citation type="submission" date="2019-08" db="EMBL/GenBank/DDBJ databases">
        <authorList>
            <person name="Kucharzyk K."/>
            <person name="Murdoch R.W."/>
            <person name="Higgins S."/>
            <person name="Loffler F."/>
        </authorList>
    </citation>
    <scope>NUCLEOTIDE SEQUENCE</scope>
</reference>
<dbReference type="PROSITE" id="PS50926">
    <property type="entry name" value="TRAM"/>
    <property type="match status" value="1"/>
</dbReference>
<comment type="caution">
    <text evidence="3">The sequence shown here is derived from an EMBL/GenBank/DDBJ whole genome shotgun (WGS) entry which is preliminary data.</text>
</comment>
<evidence type="ECO:0000256" key="1">
    <source>
        <dbReference type="SAM" id="MobiDB-lite"/>
    </source>
</evidence>
<dbReference type="InterPro" id="IPR002792">
    <property type="entry name" value="TRAM_dom"/>
</dbReference>
<accession>A0A644T755</accession>
<proteinExistence type="predicted"/>
<dbReference type="EMBL" id="VSSQ01000019">
    <property type="protein sequence ID" value="MPL62765.1"/>
    <property type="molecule type" value="Genomic_DNA"/>
</dbReference>
<evidence type="ECO:0000313" key="3">
    <source>
        <dbReference type="EMBL" id="MPL62765.1"/>
    </source>
</evidence>
<name>A0A644T755_9ZZZZ</name>
<dbReference type="InterPro" id="IPR012340">
    <property type="entry name" value="NA-bd_OB-fold"/>
</dbReference>
<dbReference type="SUPFAM" id="SSF50249">
    <property type="entry name" value="Nucleic acid-binding proteins"/>
    <property type="match status" value="1"/>
</dbReference>